<dbReference type="OrthoDB" id="9807923at2"/>
<comment type="caution">
    <text evidence="1">The sequence shown here is derived from an EMBL/GenBank/DDBJ whole genome shotgun (WGS) entry which is preliminary data.</text>
</comment>
<dbReference type="CDD" id="cd07818">
    <property type="entry name" value="SRPBCC_1"/>
    <property type="match status" value="1"/>
</dbReference>
<sequence>MIKKIALGVLAIIVLILGLAAMQPDSFEVRRSIAVKAPPEKIAPLLTDFRQWASWSPWEKLDPNMKRTFTGAPSGKGAVYEWEGNSDVGKGRMEIIDASTPAKTVVKLAFLEPVESHSTTEFTLTPQGDTTTVTWNMHGPMPFLSKLMTVFMNMDDMIGKDFDKGLAQLKTAAEK</sequence>
<gene>
    <name evidence="1" type="ORF">CR105_14270</name>
</gene>
<name>A0A2G8TE53_9BURK</name>
<protein>
    <submittedName>
        <fullName evidence="1">Polyketide cyclase</fullName>
    </submittedName>
</protein>
<dbReference type="EMBL" id="PDOC01000008">
    <property type="protein sequence ID" value="PIL44239.1"/>
    <property type="molecule type" value="Genomic_DNA"/>
</dbReference>
<reference evidence="1 2" key="1">
    <citation type="submission" date="2017-10" db="EMBL/GenBank/DDBJ databases">
        <title>Massilia psychrophilum sp. nov., a novel purple-pigmented bacterium isolated from Tianshan glacier, Xinjiang Municipality, China.</title>
        <authorList>
            <person name="Wang H."/>
        </authorList>
    </citation>
    <scope>NUCLEOTIDE SEQUENCE [LARGE SCALE GENOMIC DNA]</scope>
    <source>
        <strain evidence="1 2">JCM 30074</strain>
    </source>
</reference>
<keyword evidence="2" id="KW-1185">Reference proteome</keyword>
<dbReference type="Proteomes" id="UP000230390">
    <property type="component" value="Unassembled WGS sequence"/>
</dbReference>
<dbReference type="AlphaFoldDB" id="A0A2G8TE53"/>
<evidence type="ECO:0000313" key="2">
    <source>
        <dbReference type="Proteomes" id="UP000230390"/>
    </source>
</evidence>
<organism evidence="1 2">
    <name type="scientific">Massilia eurypsychrophila</name>
    <dbReference type="NCBI Taxonomy" id="1485217"/>
    <lineage>
        <taxon>Bacteria</taxon>
        <taxon>Pseudomonadati</taxon>
        <taxon>Pseudomonadota</taxon>
        <taxon>Betaproteobacteria</taxon>
        <taxon>Burkholderiales</taxon>
        <taxon>Oxalobacteraceae</taxon>
        <taxon>Telluria group</taxon>
        <taxon>Massilia</taxon>
    </lineage>
</organism>
<dbReference type="Pfam" id="PF10604">
    <property type="entry name" value="Polyketide_cyc2"/>
    <property type="match status" value="1"/>
</dbReference>
<dbReference type="Gene3D" id="3.30.530.20">
    <property type="match status" value="1"/>
</dbReference>
<dbReference type="SUPFAM" id="SSF55961">
    <property type="entry name" value="Bet v1-like"/>
    <property type="match status" value="1"/>
</dbReference>
<proteinExistence type="predicted"/>
<dbReference type="InterPro" id="IPR019587">
    <property type="entry name" value="Polyketide_cyclase/dehydratase"/>
</dbReference>
<accession>A0A2G8TE53</accession>
<dbReference type="InterPro" id="IPR023393">
    <property type="entry name" value="START-like_dom_sf"/>
</dbReference>
<dbReference type="RefSeq" id="WP_099789143.1">
    <property type="nucleotide sequence ID" value="NZ_JBHLYV010000098.1"/>
</dbReference>
<evidence type="ECO:0000313" key="1">
    <source>
        <dbReference type="EMBL" id="PIL44239.1"/>
    </source>
</evidence>